<reference evidence="5 6" key="1">
    <citation type="journal article" date="2013" name="Int. J. Syst. Evol. Microbiol.">
        <title>Marinoscillum luteum sp. nov., isolated from marine sediment.</title>
        <authorList>
            <person name="Cha I.T."/>
            <person name="Park S.J."/>
            <person name="Kim S.J."/>
            <person name="Kim J.G."/>
            <person name="Jung M.Y."/>
            <person name="Shin K.S."/>
            <person name="Kwon K.K."/>
            <person name="Yang S.H."/>
            <person name="Seo Y.S."/>
            <person name="Rhee S.K."/>
        </authorList>
    </citation>
    <scope>NUCLEOTIDE SEQUENCE [LARGE SCALE GENOMIC DNA]</scope>
    <source>
        <strain evidence="5 6">KCTC 23939</strain>
    </source>
</reference>
<dbReference type="PANTHER" id="PTHR48111:SF69">
    <property type="entry name" value="RESPONSE REGULATOR RECEIVER"/>
    <property type="match status" value="1"/>
</dbReference>
<organism evidence="5 6">
    <name type="scientific">Marinoscillum luteum</name>
    <dbReference type="NCBI Taxonomy" id="861051"/>
    <lineage>
        <taxon>Bacteria</taxon>
        <taxon>Pseudomonadati</taxon>
        <taxon>Bacteroidota</taxon>
        <taxon>Cytophagia</taxon>
        <taxon>Cytophagales</taxon>
        <taxon>Reichenbachiellaceae</taxon>
        <taxon>Marinoscillum</taxon>
    </lineage>
</organism>
<feature type="modified residue" description="4-aspartylphosphate" evidence="2">
    <location>
        <position position="55"/>
    </location>
</feature>
<gene>
    <name evidence="5" type="ORF">ACHKAR_12425</name>
</gene>
<dbReference type="Pfam" id="PF00072">
    <property type="entry name" value="Response_reg"/>
    <property type="match status" value="1"/>
</dbReference>
<feature type="domain" description="HTH LytTR-type" evidence="4">
    <location>
        <begin position="145"/>
        <end position="208"/>
    </location>
</feature>
<keyword evidence="1" id="KW-0238">DNA-binding</keyword>
<dbReference type="SMART" id="SM00850">
    <property type="entry name" value="LytTR"/>
    <property type="match status" value="1"/>
</dbReference>
<dbReference type="PROSITE" id="PS50110">
    <property type="entry name" value="RESPONSE_REGULATORY"/>
    <property type="match status" value="1"/>
</dbReference>
<dbReference type="PANTHER" id="PTHR48111">
    <property type="entry name" value="REGULATOR OF RPOS"/>
    <property type="match status" value="1"/>
</dbReference>
<evidence type="ECO:0000313" key="6">
    <source>
        <dbReference type="Proteomes" id="UP001610063"/>
    </source>
</evidence>
<name>A0ABW7N9U0_9BACT</name>
<dbReference type="InterPro" id="IPR001789">
    <property type="entry name" value="Sig_transdc_resp-reg_receiver"/>
</dbReference>
<dbReference type="SUPFAM" id="SSF52172">
    <property type="entry name" value="CheY-like"/>
    <property type="match status" value="1"/>
</dbReference>
<evidence type="ECO:0000259" key="4">
    <source>
        <dbReference type="PROSITE" id="PS50930"/>
    </source>
</evidence>
<dbReference type="EMBL" id="JBIPKE010000017">
    <property type="protein sequence ID" value="MFH6984252.1"/>
    <property type="molecule type" value="Genomic_DNA"/>
</dbReference>
<dbReference type="InterPro" id="IPR007492">
    <property type="entry name" value="LytTR_DNA-bd_dom"/>
</dbReference>
<proteinExistence type="predicted"/>
<evidence type="ECO:0000256" key="2">
    <source>
        <dbReference type="PROSITE-ProRule" id="PRU00169"/>
    </source>
</evidence>
<dbReference type="InterPro" id="IPR011006">
    <property type="entry name" value="CheY-like_superfamily"/>
</dbReference>
<dbReference type="Pfam" id="PF04397">
    <property type="entry name" value="LytTR"/>
    <property type="match status" value="1"/>
</dbReference>
<dbReference type="SMART" id="SM00448">
    <property type="entry name" value="REC"/>
    <property type="match status" value="1"/>
</dbReference>
<dbReference type="Proteomes" id="UP001610063">
    <property type="component" value="Unassembled WGS sequence"/>
</dbReference>
<evidence type="ECO:0000259" key="3">
    <source>
        <dbReference type="PROSITE" id="PS50110"/>
    </source>
</evidence>
<evidence type="ECO:0000256" key="1">
    <source>
        <dbReference type="ARBA" id="ARBA00023125"/>
    </source>
</evidence>
<evidence type="ECO:0000313" key="5">
    <source>
        <dbReference type="EMBL" id="MFH6984252.1"/>
    </source>
</evidence>
<dbReference type="Gene3D" id="3.40.50.2300">
    <property type="match status" value="1"/>
</dbReference>
<keyword evidence="6" id="KW-1185">Reference proteome</keyword>
<protein>
    <submittedName>
        <fullName evidence="5">LytR/AlgR family response regulator transcription factor</fullName>
    </submittedName>
</protein>
<dbReference type="InterPro" id="IPR039420">
    <property type="entry name" value="WalR-like"/>
</dbReference>
<comment type="caution">
    <text evidence="5">The sequence shown here is derived from an EMBL/GenBank/DDBJ whole genome shotgun (WGS) entry which is preliminary data.</text>
</comment>
<dbReference type="PROSITE" id="PS50930">
    <property type="entry name" value="HTH_LYTTR"/>
    <property type="match status" value="1"/>
</dbReference>
<dbReference type="RefSeq" id="WP_159584971.1">
    <property type="nucleotide sequence ID" value="NZ_JBIPKE010000017.1"/>
</dbReference>
<feature type="domain" description="Response regulatory" evidence="3">
    <location>
        <begin position="3"/>
        <end position="115"/>
    </location>
</feature>
<keyword evidence="2" id="KW-0597">Phosphoprotein</keyword>
<accession>A0ABW7N9U0</accession>
<dbReference type="Gene3D" id="2.40.50.1020">
    <property type="entry name" value="LytTr DNA-binding domain"/>
    <property type="match status" value="1"/>
</dbReference>
<sequence>MLSVAIIEDEPLAAEDLEKTLMEVYNDARVVVKLDSVHTAVQWLDVNEVDLILSDIELGDGLSFDIFDKVRNNTPIIITTAYDQYAIRAFKENSIDYLLKPIDKTELETAIKKYRNWKQKGQEFDVDNLLEALRPYSDQKYQERFLVTLGEKINSIPSADVAYFFSEDRYTFLVTKKGTQHIINMNLGDLEGSLDPKKFYRINRKFIISYQSIQNMVAYSKSRVKIDLIPPPPNAMDVIVSVERSGPFKKWLND</sequence>